<feature type="region of interest" description="Disordered" evidence="1">
    <location>
        <begin position="1"/>
        <end position="22"/>
    </location>
</feature>
<name>A0A6A5C8J6_NAEFO</name>
<dbReference type="VEuPathDB" id="AmoebaDB:NfTy_022770"/>
<feature type="compositionally biased region" description="Low complexity" evidence="1">
    <location>
        <begin position="277"/>
        <end position="320"/>
    </location>
</feature>
<dbReference type="RefSeq" id="XP_044566781.1">
    <property type="nucleotide sequence ID" value="XM_044702392.1"/>
</dbReference>
<dbReference type="AlphaFoldDB" id="A0A6A5C8J6"/>
<protein>
    <submittedName>
        <fullName evidence="2">Uncharacterized protein</fullName>
    </submittedName>
</protein>
<gene>
    <name evidence="2" type="ORF">FDP41_011929</name>
</gene>
<feature type="region of interest" description="Disordered" evidence="1">
    <location>
        <begin position="274"/>
        <end position="347"/>
    </location>
</feature>
<dbReference type="VEuPathDB" id="AmoebaDB:NF0068280"/>
<sequence length="390" mass="42789">MSTLSESEYSQSTRTQPQPIRVTNISPHIQSNTAPSLNMIHHFTNPMNNKNTTSDPQEVVPSDKAVCGLILKNWKSRHSTKTLIRKAFHVQDFESSIPHNVLLMAAQELSSVVSAPSRNGVASMISKKPHMMKHHHLNKTKQGKQTSSSSAMSSNRTGGSSKLKFHQYQPSQQGFPISSHPSVESMKMITTGHHSMHVMDGTNESIVVINNPSTTTSTTTTTTTTDQQHKSSSSSSMLNHSTLNPNNNNKSTTSSSLIFIEKQVPFKFATLPHQSAPSMKKPLSPLPSPRSSLHPSSSPNMMPNGLNQSVTVSSPLVPSSNWIQSSSPVLKDQHHPHSFQHDQGDSTAFQSSFSLPPLLFVHSSNNNNNYNHHSERTLPSFSQLINQLGV</sequence>
<feature type="compositionally biased region" description="Basic residues" evidence="1">
    <location>
        <begin position="127"/>
        <end position="142"/>
    </location>
</feature>
<dbReference type="OMA" id="PQINSCH"/>
<keyword evidence="3" id="KW-1185">Reference proteome</keyword>
<organism evidence="2 3">
    <name type="scientific">Naegleria fowleri</name>
    <name type="common">Brain eating amoeba</name>
    <dbReference type="NCBI Taxonomy" id="5763"/>
    <lineage>
        <taxon>Eukaryota</taxon>
        <taxon>Discoba</taxon>
        <taxon>Heterolobosea</taxon>
        <taxon>Tetramitia</taxon>
        <taxon>Eutetramitia</taxon>
        <taxon>Vahlkampfiidae</taxon>
        <taxon>Naegleria</taxon>
    </lineage>
</organism>
<evidence type="ECO:0000313" key="2">
    <source>
        <dbReference type="EMBL" id="KAF0982068.1"/>
    </source>
</evidence>
<reference evidence="2 3" key="1">
    <citation type="journal article" date="2019" name="Sci. Rep.">
        <title>Nanopore sequencing improves the draft genome of the human pathogenic amoeba Naegleria fowleri.</title>
        <authorList>
            <person name="Liechti N."/>
            <person name="Schurch N."/>
            <person name="Bruggmann R."/>
            <person name="Wittwer M."/>
        </authorList>
    </citation>
    <scope>NUCLEOTIDE SEQUENCE [LARGE SCALE GENOMIC DNA]</scope>
    <source>
        <strain evidence="2 3">ATCC 30894</strain>
    </source>
</reference>
<comment type="caution">
    <text evidence="2">The sequence shown here is derived from an EMBL/GenBank/DDBJ whole genome shotgun (WGS) entry which is preliminary data.</text>
</comment>
<dbReference type="Proteomes" id="UP000444721">
    <property type="component" value="Unassembled WGS sequence"/>
</dbReference>
<evidence type="ECO:0000256" key="1">
    <source>
        <dbReference type="SAM" id="MobiDB-lite"/>
    </source>
</evidence>
<dbReference type="VEuPathDB" id="AmoebaDB:FDP41_011929"/>
<evidence type="ECO:0000313" key="3">
    <source>
        <dbReference type="Proteomes" id="UP000444721"/>
    </source>
</evidence>
<dbReference type="GeneID" id="68119144"/>
<accession>A0A6A5C8J6</accession>
<feature type="compositionally biased region" description="Low complexity" evidence="1">
    <location>
        <begin position="147"/>
        <end position="161"/>
    </location>
</feature>
<dbReference type="EMBL" id="VFQX01000012">
    <property type="protein sequence ID" value="KAF0982068.1"/>
    <property type="molecule type" value="Genomic_DNA"/>
</dbReference>
<feature type="region of interest" description="Disordered" evidence="1">
    <location>
        <begin position="212"/>
        <end position="253"/>
    </location>
</feature>
<feature type="region of interest" description="Disordered" evidence="1">
    <location>
        <begin position="127"/>
        <end position="163"/>
    </location>
</feature>
<proteinExistence type="predicted"/>
<dbReference type="OrthoDB" id="10607084at2759"/>
<feature type="compositionally biased region" description="Low complexity" evidence="1">
    <location>
        <begin position="213"/>
        <end position="253"/>
    </location>
</feature>
<feature type="compositionally biased region" description="Basic and acidic residues" evidence="1">
    <location>
        <begin position="331"/>
        <end position="344"/>
    </location>
</feature>